<keyword evidence="1" id="KW-0676">Redox-active center</keyword>
<dbReference type="PANTHER" id="PTHR36417">
    <property type="entry name" value="SELENOPROTEIN DOMAIN PROTEIN (AFU_ORTHOLOGUE AFUA_1G05220)"/>
    <property type="match status" value="1"/>
</dbReference>
<dbReference type="AlphaFoldDB" id="G8BHB0"/>
<dbReference type="InterPro" id="IPR011893">
    <property type="entry name" value="Selenoprotein_Rdx-typ"/>
</dbReference>
<evidence type="ECO:0000313" key="5">
    <source>
        <dbReference type="Proteomes" id="UP000005221"/>
    </source>
</evidence>
<accession>A0AAJ8W481</accession>
<dbReference type="CGD" id="CAL0000153309">
    <property type="gene designation" value="CPAR2_500600"/>
</dbReference>
<dbReference type="Pfam" id="PF10262">
    <property type="entry name" value="Rdx"/>
    <property type="match status" value="1"/>
</dbReference>
<dbReference type="VEuPathDB" id="FungiDB:CPAR2_500600"/>
<reference evidence="5" key="2">
    <citation type="journal article" date="2011" name="BMC Genomics">
        <title>Using RNA-seq to determine the transcriptional landscape and the hypoxic response of the pathogenic yeast Candida parapsilosis.</title>
        <authorList>
            <person name="Guida A."/>
            <person name="Lindstaedt C."/>
            <person name="Maguire S.L."/>
            <person name="Ding C."/>
            <person name="Higgins D.G."/>
            <person name="Corton N.J."/>
            <person name="Berriman M."/>
            <person name="Butler G."/>
        </authorList>
    </citation>
    <scope>GENOME REANNOTATION</scope>
    <source>
        <strain evidence="5">CDC 317 / ATCC MYA-4646</strain>
    </source>
</reference>
<dbReference type="EMBL" id="HE605207">
    <property type="protein sequence ID" value="CCE43834.1"/>
    <property type="molecule type" value="Genomic_DNA"/>
</dbReference>
<keyword evidence="5" id="KW-1185">Reference proteome</keyword>
<evidence type="ECO:0000313" key="3">
    <source>
        <dbReference type="EMBL" id="CCE43834.1"/>
    </source>
</evidence>
<gene>
    <name evidence="2 3" type="ordered locus">CPAR2_500600</name>
</gene>
<protein>
    <submittedName>
        <fullName evidence="3 4">Uncharacterized protein</fullName>
    </submittedName>
</protein>
<accession>G8BHB0</accession>
<dbReference type="PANTHER" id="PTHR36417:SF2">
    <property type="entry name" value="SELENOPROTEIN DOMAIN PROTEIN (AFU_ORTHOLOGUE AFUA_1G05220)"/>
    <property type="match status" value="1"/>
</dbReference>
<dbReference type="SUPFAM" id="SSF52833">
    <property type="entry name" value="Thioredoxin-like"/>
    <property type="match status" value="1"/>
</dbReference>
<reference evidence="3" key="3">
    <citation type="submission" date="2011-10" db="EMBL/GenBank/DDBJ databases">
        <title>Transcriptional landscape of the pathogenic yeast Candida parapsilosis.</title>
        <authorList>
            <person name="Guida A."/>
            <person name="Lindstaedt C."/>
            <person name="Maguire S.L."/>
            <person name="Ding C."/>
            <person name="Higgins D.G."/>
            <person name="Harris D."/>
            <person name="Berriman M."/>
            <person name="Butler G."/>
        </authorList>
    </citation>
    <scope>NUCLEOTIDE SEQUENCE</scope>
    <source>
        <strain evidence="3">CDC317</strain>
    </source>
</reference>
<dbReference type="Proteomes" id="UP000005221">
    <property type="component" value="Chromosome 5"/>
</dbReference>
<name>G8BHB0_CANPC</name>
<dbReference type="InterPro" id="IPR036249">
    <property type="entry name" value="Thioredoxin-like_sf"/>
</dbReference>
<sequence>MSNSTSSSTAATNTAPPPLASQIDKYPRIIIQFCTKCKWTNRAIWYAQELFQTFDANAIADISLQPIVDIPGTFQVLVQLGTTVELIYRRKFKKDGADLDPQLAQASFDGFPDAKFLKNLVRDKIHEIESRSGNSGGDACDEDSSGSVAPVGDHLIGKGSLLNDGGVCEPHEKCVECEREE</sequence>
<evidence type="ECO:0000313" key="4">
    <source>
        <dbReference type="EnsemblFungi" id="CPAR2_500600-T-p1"/>
    </source>
</evidence>
<reference evidence="4" key="4">
    <citation type="submission" date="2025-05" db="UniProtKB">
        <authorList>
            <consortium name="EnsemblFungi"/>
        </authorList>
    </citation>
    <scope>IDENTIFICATION</scope>
</reference>
<reference evidence="5" key="1">
    <citation type="journal article" date="2009" name="Nature">
        <title>Evolution of pathogenicity and sexual reproduction in eight Candida genomes.</title>
        <authorList>
            <person name="Butler G."/>
            <person name="Rasmussen M.D."/>
            <person name="Lin M.F."/>
            <person name="Santos M.A."/>
            <person name="Sakthikumar S."/>
            <person name="Munro C.A."/>
            <person name="Rheinbay E."/>
            <person name="Grabherr M."/>
            <person name="Forche A."/>
            <person name="Reedy J.L."/>
            <person name="Agrafioti I."/>
            <person name="Arnaud M.B."/>
            <person name="Bates S."/>
            <person name="Brown A.J."/>
            <person name="Brunke S."/>
            <person name="Costanzo M.C."/>
            <person name="Fitzpatrick D.A."/>
            <person name="de Groot P.W."/>
            <person name="Harris D."/>
            <person name="Hoyer L.L."/>
            <person name="Hube B."/>
            <person name="Klis F.M."/>
            <person name="Kodira C."/>
            <person name="Lennard N."/>
            <person name="Logue M.E."/>
            <person name="Martin R."/>
            <person name="Neiman A.M."/>
            <person name="Nikolaou E."/>
            <person name="Quail M.A."/>
            <person name="Quinn J."/>
            <person name="Santos M.C."/>
            <person name="Schmitzberger F.F."/>
            <person name="Sherlock G."/>
            <person name="Shah P."/>
            <person name="Silverstein K.A."/>
            <person name="Skrzypek M.S."/>
            <person name="Soll D."/>
            <person name="Staggs R."/>
            <person name="Stansfield I."/>
            <person name="Stumpf M.P."/>
            <person name="Sudbery P.E."/>
            <person name="Srikantha T."/>
            <person name="Zeng Q."/>
            <person name="Berman J."/>
            <person name="Berriman M."/>
            <person name="Heitman J."/>
            <person name="Gow N.A."/>
            <person name="Lorenz M.C."/>
            <person name="Birren B.W."/>
            <person name="Kellis M."/>
            <person name="Cuomo C.A."/>
        </authorList>
    </citation>
    <scope>NUCLEOTIDE SEQUENCE [LARGE SCALE GENOMIC DNA]</scope>
    <source>
        <strain evidence="5">CDC 317 / ATCC MYA-4646</strain>
    </source>
</reference>
<dbReference type="EnsemblFungi" id="CPAR2_500600-T">
    <property type="protein sequence ID" value="CPAR2_500600-T-p1"/>
    <property type="gene ID" value="CPAR2_500600"/>
</dbReference>
<evidence type="ECO:0000256" key="1">
    <source>
        <dbReference type="ARBA" id="ARBA00023284"/>
    </source>
</evidence>
<evidence type="ECO:0000313" key="2">
    <source>
        <dbReference type="CGD" id="CAL0000153309"/>
    </source>
</evidence>
<organism evidence="3 5">
    <name type="scientific">Candida parapsilosis (strain CDC 317 / ATCC MYA-4646)</name>
    <name type="common">Yeast</name>
    <name type="synonym">Monilia parapsilosis</name>
    <dbReference type="NCBI Taxonomy" id="578454"/>
    <lineage>
        <taxon>Eukaryota</taxon>
        <taxon>Fungi</taxon>
        <taxon>Dikarya</taxon>
        <taxon>Ascomycota</taxon>
        <taxon>Saccharomycotina</taxon>
        <taxon>Pichiomycetes</taxon>
        <taxon>Debaryomycetaceae</taxon>
        <taxon>Candida/Lodderomyces clade</taxon>
        <taxon>Candida</taxon>
    </lineage>
</organism>
<dbReference type="eggNOG" id="ENOG502S6UH">
    <property type="taxonomic scope" value="Eukaryota"/>
</dbReference>
<proteinExistence type="predicted"/>
<dbReference type="Gene3D" id="3.40.30.10">
    <property type="entry name" value="Glutaredoxin"/>
    <property type="match status" value="1"/>
</dbReference>